<dbReference type="STRING" id="215637.A0A4P9ZRF4"/>
<dbReference type="SUPFAM" id="SSF47027">
    <property type="entry name" value="Acyl-CoA binding protein"/>
    <property type="match status" value="1"/>
</dbReference>
<dbReference type="PANTHER" id="PTHR23310">
    <property type="entry name" value="ACYL-COA-BINDING PROTEIN, ACBP"/>
    <property type="match status" value="1"/>
</dbReference>
<evidence type="ECO:0000256" key="2">
    <source>
        <dbReference type="ARBA" id="ARBA00023121"/>
    </source>
</evidence>
<dbReference type="InterPro" id="IPR014352">
    <property type="entry name" value="FERM/acyl-CoA-bd_prot_sf"/>
</dbReference>
<dbReference type="Gene3D" id="1.20.80.10">
    <property type="match status" value="1"/>
</dbReference>
<dbReference type="AlphaFoldDB" id="A0A4P9ZRF4"/>
<dbReference type="PANTHER" id="PTHR23310:SF62">
    <property type="entry name" value="ACYL-COA BINDING PROTEIN 1, ISOFORM A"/>
    <property type="match status" value="1"/>
</dbReference>
<dbReference type="InterPro" id="IPR000582">
    <property type="entry name" value="Acyl-CoA-binding_protein"/>
</dbReference>
<gene>
    <name evidence="4" type="ORF">BJ085DRAFT_6420</name>
</gene>
<dbReference type="Pfam" id="PF00887">
    <property type="entry name" value="ACBP"/>
    <property type="match status" value="1"/>
</dbReference>
<dbReference type="PRINTS" id="PR00689">
    <property type="entry name" value="ACOABINDINGP"/>
</dbReference>
<feature type="non-terminal residue" evidence="4">
    <location>
        <position position="1"/>
    </location>
</feature>
<feature type="non-terminal residue" evidence="4">
    <location>
        <position position="77"/>
    </location>
</feature>
<dbReference type="PROSITE" id="PS00880">
    <property type="entry name" value="ACB_1"/>
    <property type="match status" value="1"/>
</dbReference>
<evidence type="ECO:0000313" key="4">
    <source>
        <dbReference type="EMBL" id="RKP35331.1"/>
    </source>
</evidence>
<dbReference type="EMBL" id="ML002897">
    <property type="protein sequence ID" value="RKP35331.1"/>
    <property type="molecule type" value="Genomic_DNA"/>
</dbReference>
<sequence length="77" mass="8488">FDAAAAQTDTFTSKPTNDELLKLYGLFKQGTVGDVNTERPGMMDFKGKAKWDAWKAKEGTSKEDAQAQYIALVAELK</sequence>
<keyword evidence="5" id="KW-1185">Reference proteome</keyword>
<evidence type="ECO:0000259" key="3">
    <source>
        <dbReference type="PROSITE" id="PS51228"/>
    </source>
</evidence>
<dbReference type="InterPro" id="IPR035984">
    <property type="entry name" value="Acyl-CoA-binding_sf"/>
</dbReference>
<protein>
    <submittedName>
        <fullName evidence="4">Acyl-CoA-binding protein</fullName>
    </submittedName>
</protein>
<dbReference type="GO" id="GO:0006631">
    <property type="term" value="P:fatty acid metabolic process"/>
    <property type="evidence" value="ECO:0007669"/>
    <property type="project" value="TreeGrafter"/>
</dbReference>
<name>A0A4P9ZRF4_9FUNG</name>
<evidence type="ECO:0000256" key="1">
    <source>
        <dbReference type="ARBA" id="ARBA00005567"/>
    </source>
</evidence>
<proteinExistence type="inferred from homology"/>
<feature type="domain" description="ACB" evidence="3">
    <location>
        <begin position="1"/>
        <end position="77"/>
    </location>
</feature>
<reference evidence="5" key="1">
    <citation type="journal article" date="2018" name="Nat. Microbiol.">
        <title>Leveraging single-cell genomics to expand the fungal tree of life.</title>
        <authorList>
            <person name="Ahrendt S.R."/>
            <person name="Quandt C.A."/>
            <person name="Ciobanu D."/>
            <person name="Clum A."/>
            <person name="Salamov A."/>
            <person name="Andreopoulos B."/>
            <person name="Cheng J.F."/>
            <person name="Woyke T."/>
            <person name="Pelin A."/>
            <person name="Henrissat B."/>
            <person name="Reynolds N.K."/>
            <person name="Benny G.L."/>
            <person name="Smith M.E."/>
            <person name="James T.Y."/>
            <person name="Grigoriev I.V."/>
        </authorList>
    </citation>
    <scope>NUCLEOTIDE SEQUENCE [LARGE SCALE GENOMIC DNA]</scope>
    <source>
        <strain evidence="5">RSA 468</strain>
    </source>
</reference>
<dbReference type="InterPro" id="IPR022408">
    <property type="entry name" value="Acyl-CoA-binding_prot_CS"/>
</dbReference>
<accession>A0A4P9ZRF4</accession>
<organism evidence="4 5">
    <name type="scientific">Dimargaris cristalligena</name>
    <dbReference type="NCBI Taxonomy" id="215637"/>
    <lineage>
        <taxon>Eukaryota</taxon>
        <taxon>Fungi</taxon>
        <taxon>Fungi incertae sedis</taxon>
        <taxon>Zoopagomycota</taxon>
        <taxon>Kickxellomycotina</taxon>
        <taxon>Dimargaritomycetes</taxon>
        <taxon>Dimargaritales</taxon>
        <taxon>Dimargaritaceae</taxon>
        <taxon>Dimargaris</taxon>
    </lineage>
</organism>
<dbReference type="Proteomes" id="UP000268162">
    <property type="component" value="Unassembled WGS sequence"/>
</dbReference>
<comment type="similarity">
    <text evidence="1">Belongs to the ACBP family.</text>
</comment>
<evidence type="ECO:0000313" key="5">
    <source>
        <dbReference type="Proteomes" id="UP000268162"/>
    </source>
</evidence>
<keyword evidence="2" id="KW-0446">Lipid-binding</keyword>
<dbReference type="GO" id="GO:0000062">
    <property type="term" value="F:fatty-acyl-CoA binding"/>
    <property type="evidence" value="ECO:0007669"/>
    <property type="project" value="InterPro"/>
</dbReference>
<dbReference type="PROSITE" id="PS51228">
    <property type="entry name" value="ACB_2"/>
    <property type="match status" value="1"/>
</dbReference>